<reference evidence="16" key="1">
    <citation type="journal article" date="2023" name="Science">
        <title>Genome structures resolve the early diversification of teleost fishes.</title>
        <authorList>
            <person name="Parey E."/>
            <person name="Louis A."/>
            <person name="Montfort J."/>
            <person name="Bouchez O."/>
            <person name="Roques C."/>
            <person name="Iampietro C."/>
            <person name="Lluch J."/>
            <person name="Castinel A."/>
            <person name="Donnadieu C."/>
            <person name="Desvignes T."/>
            <person name="Floi Bucao C."/>
            <person name="Jouanno E."/>
            <person name="Wen M."/>
            <person name="Mejri S."/>
            <person name="Dirks R."/>
            <person name="Jansen H."/>
            <person name="Henkel C."/>
            <person name="Chen W.J."/>
            <person name="Zahm M."/>
            <person name="Cabau C."/>
            <person name="Klopp C."/>
            <person name="Thompson A.W."/>
            <person name="Robinson-Rechavi M."/>
            <person name="Braasch I."/>
            <person name="Lecointre G."/>
            <person name="Bobe J."/>
            <person name="Postlethwait J.H."/>
            <person name="Berthelot C."/>
            <person name="Roest Crollius H."/>
            <person name="Guiguen Y."/>
        </authorList>
    </citation>
    <scope>NUCLEOTIDE SEQUENCE</scope>
    <source>
        <strain evidence="16">WJC10195</strain>
    </source>
</reference>
<dbReference type="GO" id="GO:0007097">
    <property type="term" value="P:nuclear migration"/>
    <property type="evidence" value="ECO:0007669"/>
    <property type="project" value="TreeGrafter"/>
</dbReference>
<dbReference type="GO" id="GO:0016363">
    <property type="term" value="C:nuclear matrix"/>
    <property type="evidence" value="ECO:0007669"/>
    <property type="project" value="UniProtKB-SubCell"/>
</dbReference>
<dbReference type="SMART" id="SM01391">
    <property type="entry name" value="Filament"/>
    <property type="match status" value="1"/>
</dbReference>
<evidence type="ECO:0000256" key="5">
    <source>
        <dbReference type="ARBA" id="ARBA00022754"/>
    </source>
</evidence>
<feature type="compositionally biased region" description="Polar residues" evidence="13">
    <location>
        <begin position="487"/>
        <end position="507"/>
    </location>
</feature>
<dbReference type="CDD" id="cd22343">
    <property type="entry name" value="PDDEXK_lambda_exonuclease-like"/>
    <property type="match status" value="1"/>
</dbReference>
<dbReference type="Gene3D" id="3.90.320.10">
    <property type="match status" value="1"/>
</dbReference>
<feature type="domain" description="IF rod" evidence="15">
    <location>
        <begin position="120"/>
        <end position="476"/>
    </location>
</feature>
<keyword evidence="9" id="KW-0636">Prenylation</keyword>
<evidence type="ECO:0000256" key="9">
    <source>
        <dbReference type="ARBA" id="ARBA00023289"/>
    </source>
</evidence>
<dbReference type="GO" id="GO:0005654">
    <property type="term" value="C:nucleoplasm"/>
    <property type="evidence" value="ECO:0007669"/>
    <property type="project" value="UniProtKB-SubCell"/>
</dbReference>
<protein>
    <recommendedName>
        <fullName evidence="18">Lamin</fullName>
    </recommendedName>
</protein>
<evidence type="ECO:0000256" key="13">
    <source>
        <dbReference type="SAM" id="MobiDB-lite"/>
    </source>
</evidence>
<dbReference type="PROSITE" id="PS51842">
    <property type="entry name" value="IF_ROD_2"/>
    <property type="match status" value="1"/>
</dbReference>
<evidence type="ECO:0000256" key="10">
    <source>
        <dbReference type="ARBA" id="ARBA00024186"/>
    </source>
</evidence>
<dbReference type="GO" id="GO:0051664">
    <property type="term" value="P:nuclear pore localization"/>
    <property type="evidence" value="ECO:0007669"/>
    <property type="project" value="TreeGrafter"/>
</dbReference>
<dbReference type="InterPro" id="IPR019080">
    <property type="entry name" value="YqaJ_viral_recombinase"/>
</dbReference>
<dbReference type="Pfam" id="PF09588">
    <property type="entry name" value="YqaJ"/>
    <property type="match status" value="1"/>
</dbReference>
<gene>
    <name evidence="16" type="ORF">SKAU_G00408260</name>
</gene>
<keyword evidence="7" id="KW-0539">Nucleus</keyword>
<evidence type="ECO:0000256" key="12">
    <source>
        <dbReference type="SAM" id="Coils"/>
    </source>
</evidence>
<dbReference type="Pfam" id="PF00038">
    <property type="entry name" value="Filament"/>
    <property type="match status" value="1"/>
</dbReference>
<evidence type="ECO:0000313" key="17">
    <source>
        <dbReference type="Proteomes" id="UP001152622"/>
    </source>
</evidence>
<dbReference type="PANTHER" id="PTHR45721">
    <property type="entry name" value="LAMIN DM0-RELATED"/>
    <property type="match status" value="1"/>
</dbReference>
<dbReference type="GO" id="GO:0006998">
    <property type="term" value="P:nuclear envelope organization"/>
    <property type="evidence" value="ECO:0007669"/>
    <property type="project" value="TreeGrafter"/>
</dbReference>
<evidence type="ECO:0000256" key="6">
    <source>
        <dbReference type="ARBA" id="ARBA00023054"/>
    </source>
</evidence>
<evidence type="ECO:0000256" key="1">
    <source>
        <dbReference type="ARBA" id="ARBA00004109"/>
    </source>
</evidence>
<dbReference type="InterPro" id="IPR011335">
    <property type="entry name" value="Restrct_endonuc-II-like"/>
</dbReference>
<dbReference type="FunFam" id="1.20.5.170:FF:000033">
    <property type="entry name" value="Lamin A/C"/>
    <property type="match status" value="1"/>
</dbReference>
<dbReference type="Gene3D" id="2.60.40.1260">
    <property type="entry name" value="Lamin Tail domain"/>
    <property type="match status" value="1"/>
</dbReference>
<accession>A0A9Q1EAE5</accession>
<dbReference type="SUPFAM" id="SSF64593">
    <property type="entry name" value="Intermediate filament protein, coiled coil region"/>
    <property type="match status" value="2"/>
</dbReference>
<dbReference type="Gene3D" id="1.20.5.1160">
    <property type="entry name" value="Vasodilator-stimulated phosphoprotein"/>
    <property type="match status" value="1"/>
</dbReference>
<dbReference type="AlphaFoldDB" id="A0A9Q1EAE5"/>
<keyword evidence="5 11" id="KW-0403">Intermediate filament</keyword>
<keyword evidence="3" id="KW-0488">Methylation</keyword>
<keyword evidence="8" id="KW-0449">Lipoprotein</keyword>
<dbReference type="PROSITE" id="PS00226">
    <property type="entry name" value="IF_ROD_1"/>
    <property type="match status" value="1"/>
</dbReference>
<evidence type="ECO:0008006" key="18">
    <source>
        <dbReference type="Google" id="ProtNLM"/>
    </source>
</evidence>
<dbReference type="Proteomes" id="UP001152622">
    <property type="component" value="Chromosome 21"/>
</dbReference>
<dbReference type="GO" id="GO:0006281">
    <property type="term" value="P:DNA repair"/>
    <property type="evidence" value="ECO:0007669"/>
    <property type="project" value="UniProtKB-ARBA"/>
</dbReference>
<organism evidence="16 17">
    <name type="scientific">Synaphobranchus kaupii</name>
    <name type="common">Kaup's arrowtooth eel</name>
    <dbReference type="NCBI Taxonomy" id="118154"/>
    <lineage>
        <taxon>Eukaryota</taxon>
        <taxon>Metazoa</taxon>
        <taxon>Chordata</taxon>
        <taxon>Craniata</taxon>
        <taxon>Vertebrata</taxon>
        <taxon>Euteleostomi</taxon>
        <taxon>Actinopterygii</taxon>
        <taxon>Neopterygii</taxon>
        <taxon>Teleostei</taxon>
        <taxon>Anguilliformes</taxon>
        <taxon>Synaphobranchidae</taxon>
        <taxon>Synaphobranchus</taxon>
    </lineage>
</organism>
<feature type="compositionally biased region" description="Polar residues" evidence="13">
    <location>
        <begin position="543"/>
        <end position="552"/>
    </location>
</feature>
<keyword evidence="6 12" id="KW-0175">Coiled coil</keyword>
<dbReference type="GO" id="GO:0005200">
    <property type="term" value="F:structural constituent of cytoskeleton"/>
    <property type="evidence" value="ECO:0007669"/>
    <property type="project" value="TreeGrafter"/>
</dbReference>
<dbReference type="GO" id="GO:0090435">
    <property type="term" value="P:protein localization to nuclear envelope"/>
    <property type="evidence" value="ECO:0007669"/>
    <property type="project" value="TreeGrafter"/>
</dbReference>
<evidence type="ECO:0000259" key="15">
    <source>
        <dbReference type="PROSITE" id="PS51842"/>
    </source>
</evidence>
<evidence type="ECO:0000256" key="8">
    <source>
        <dbReference type="ARBA" id="ARBA00023288"/>
    </source>
</evidence>
<dbReference type="Gene3D" id="1.20.5.170">
    <property type="match status" value="1"/>
</dbReference>
<dbReference type="PROSITE" id="PS51841">
    <property type="entry name" value="LTD"/>
    <property type="match status" value="1"/>
</dbReference>
<dbReference type="OrthoDB" id="102442at2759"/>
<evidence type="ECO:0000256" key="7">
    <source>
        <dbReference type="ARBA" id="ARBA00023242"/>
    </source>
</evidence>
<dbReference type="InterPro" id="IPR011604">
    <property type="entry name" value="PDDEXK-like_dom_sf"/>
</dbReference>
<evidence type="ECO:0000256" key="11">
    <source>
        <dbReference type="RuleBase" id="RU000685"/>
    </source>
</evidence>
<dbReference type="InterPro" id="IPR036415">
    <property type="entry name" value="Lamin_tail_dom_sf"/>
</dbReference>
<feature type="domain" description="LTD" evidence="14">
    <location>
        <begin position="542"/>
        <end position="660"/>
    </location>
</feature>
<dbReference type="InterPro" id="IPR018039">
    <property type="entry name" value="IF_conserved"/>
</dbReference>
<dbReference type="EMBL" id="JAINUF010000021">
    <property type="protein sequence ID" value="KAJ8335187.1"/>
    <property type="molecule type" value="Genomic_DNA"/>
</dbReference>
<dbReference type="GO" id="GO:0031507">
    <property type="term" value="P:heterochromatin formation"/>
    <property type="evidence" value="ECO:0007669"/>
    <property type="project" value="TreeGrafter"/>
</dbReference>
<dbReference type="InterPro" id="IPR001322">
    <property type="entry name" value="Lamin_tail_dom"/>
</dbReference>
<feature type="coiled-coil region" evidence="12">
    <location>
        <begin position="381"/>
        <end position="458"/>
    </location>
</feature>
<feature type="coiled-coil region" evidence="12">
    <location>
        <begin position="167"/>
        <end position="351"/>
    </location>
</feature>
<feature type="region of interest" description="Disordered" evidence="13">
    <location>
        <begin position="472"/>
        <end position="553"/>
    </location>
</feature>
<comment type="caution">
    <text evidence="16">The sequence shown here is derived from an EMBL/GenBank/DDBJ whole genome shotgun (WGS) entry which is preliminary data.</text>
</comment>
<evidence type="ECO:0000313" key="16">
    <source>
        <dbReference type="EMBL" id="KAJ8335187.1"/>
    </source>
</evidence>
<proteinExistence type="inferred from homology"/>
<dbReference type="Pfam" id="PF00932">
    <property type="entry name" value="LTD"/>
    <property type="match status" value="1"/>
</dbReference>
<sequence>MADSPGVTLSLATGLTLQSNATGAVLDPTALLPTSPLQVKLQVVFEEHLKFQVILQMHLACRNTWAGKPRAKSQTHLCSALHTFTSQAHLRIAMETPSQKRSTRSGNTPLSPTRITRLQEKEDLCNLNDRLATYIDKVRSLEVENAGLRLRITESDTEISREVSGMKTAYETELADARKTLDSVAKERARLQLELSKVREEYKELKARNTKKEADLAVALARLKDLEALLNSKDASLTTALGEKRSLEAEVRDLKAQLAKLEGALADAKKQLQDEMLRRVDAENRIQTLKEELEFQKNIYAEELRETRRRHESRVVEVENGPPIDFDSKLAEALMDMRAQHEDQIRIYKEEIEKTYTSKLENARQSADRNSHLVGAAHEELQQTRIRLEGMSSQLSQLQKQLTAREANVRELEEALSRERDSTRRLLAEKEREMAEMRQRMQQQLDEYQELLDIKLALDMEISAYRKLLEGEEERLRLSPSPPPTRMTVTRISGSGSGTHAQSRITNSSGHSHSSISSAKKRRLNDNDSEASSTAGGAVARTRISQQASASGRVTVDEVDLDGKYVRLSNKADQDQLLGGWQLKRQVGSQAAIIFKFPPKFTLKAGQTVMIWAAGAAGATHNPPSDLLWKGQNSWGSGDMFQTTLINAHGDEMAMRKVTRTLFQEDDDDEDMAAHSTCGDSEYNLRSRTVICGSCGQPSEKTGGCSVVASSGVSSGSVTRTYRSSGGGLPEGMISHSYVVGNSMRRQRDSLQHLSLDHLVASHDTEDRVLEAMQLSEEQVTAVQAVTVGQRDNACWKMMRKGRLTASKFDQVLLAKHVTPALIKRVLGQHQLDEVEPVQWDFENEHEVIRAFQEVTGMEVRESGLWLTSSGILGASPDGLVGSSDIIEVKCPYLERHMTIQEAVSNQEFCLEVEEDGETYHLKRTHPYWHQVQGLLHVTDKTTCHFVVWTLKDFVIIPISRDESWKPNLRVLESFYQEHVLPKLLGES</sequence>
<evidence type="ECO:0000256" key="2">
    <source>
        <dbReference type="ARBA" id="ARBA00004642"/>
    </source>
</evidence>
<dbReference type="InterPro" id="IPR039008">
    <property type="entry name" value="IF_rod_dom"/>
</dbReference>
<dbReference type="PANTHER" id="PTHR45721:SF5">
    <property type="entry name" value="PRELAMIN-A_C"/>
    <property type="match status" value="1"/>
</dbReference>
<name>A0A9Q1EAE5_SYNKA</name>
<dbReference type="SUPFAM" id="SSF74853">
    <property type="entry name" value="Lamin A/C globular tail domain"/>
    <property type="match status" value="1"/>
</dbReference>
<dbReference type="GO" id="GO:0005652">
    <property type="term" value="C:nuclear lamina"/>
    <property type="evidence" value="ECO:0007669"/>
    <property type="project" value="UniProtKB-SubCell"/>
</dbReference>
<evidence type="ECO:0000256" key="3">
    <source>
        <dbReference type="ARBA" id="ARBA00022481"/>
    </source>
</evidence>
<comment type="similarity">
    <text evidence="11">Belongs to the intermediate filament family.</text>
</comment>
<evidence type="ECO:0000259" key="14">
    <source>
        <dbReference type="PROSITE" id="PS51841"/>
    </source>
</evidence>
<evidence type="ECO:0000256" key="4">
    <source>
        <dbReference type="ARBA" id="ARBA00022553"/>
    </source>
</evidence>
<comment type="subcellular location">
    <subcellularLocation>
        <location evidence="10">Nucleus lamina</location>
    </subcellularLocation>
    <subcellularLocation>
        <location evidence="1">Nucleus matrix</location>
    </subcellularLocation>
    <subcellularLocation>
        <location evidence="2">Nucleus</location>
        <location evidence="2">Nucleoplasm</location>
    </subcellularLocation>
</comment>
<keyword evidence="17" id="KW-1185">Reference proteome</keyword>
<dbReference type="SUPFAM" id="SSF52980">
    <property type="entry name" value="Restriction endonuclease-like"/>
    <property type="match status" value="1"/>
</dbReference>
<dbReference type="GO" id="GO:0005882">
    <property type="term" value="C:intermediate filament"/>
    <property type="evidence" value="ECO:0007669"/>
    <property type="project" value="UniProtKB-KW"/>
</dbReference>
<feature type="compositionally biased region" description="Low complexity" evidence="13">
    <location>
        <begin position="508"/>
        <end position="518"/>
    </location>
</feature>
<keyword evidence="4" id="KW-0597">Phosphoprotein</keyword>